<sequence length="109" mass="13310">MRFETLPLFEKQVKRLLKKYPHIKEDIKNFANDFTELHQKATPIKKSIFKVRIANSDKNKGKRSGYRVYYYYKVDDVVYLLNIYDKSKIEMIDEKIVFEEIEKFLDKEY</sequence>
<dbReference type="OrthoDB" id="197283at2"/>
<dbReference type="EMBL" id="FOXB01000004">
    <property type="protein sequence ID" value="SFP01996.1"/>
    <property type="molecule type" value="Genomic_DNA"/>
</dbReference>
<name>A0A1I5LYZ5_9BACT</name>
<reference evidence="1 2" key="1">
    <citation type="submission" date="2016-10" db="EMBL/GenBank/DDBJ databases">
        <authorList>
            <person name="de Groot N.N."/>
        </authorList>
    </citation>
    <scope>NUCLEOTIDE SEQUENCE [LARGE SCALE GENOMIC DNA]</scope>
    <source>
        <strain evidence="1 2">EP1-55-1</strain>
    </source>
</reference>
<dbReference type="Proteomes" id="UP000199227">
    <property type="component" value="Unassembled WGS sequence"/>
</dbReference>
<protein>
    <recommendedName>
        <fullName evidence="3">mRNA-degrading endonuclease RelE, toxin component of the RelBE toxin-antitoxin system</fullName>
    </recommendedName>
</protein>
<accession>A0A1I5LYZ5</accession>
<dbReference type="RefSeq" id="WP_092910810.1">
    <property type="nucleotide sequence ID" value="NZ_FOXB01000004.1"/>
</dbReference>
<dbReference type="AlphaFoldDB" id="A0A1I5LYZ5"/>
<evidence type="ECO:0008006" key="3">
    <source>
        <dbReference type="Google" id="ProtNLM"/>
    </source>
</evidence>
<keyword evidence="2" id="KW-1185">Reference proteome</keyword>
<evidence type="ECO:0000313" key="1">
    <source>
        <dbReference type="EMBL" id="SFP01996.1"/>
    </source>
</evidence>
<dbReference type="STRING" id="223786.SAMN05216234_10467"/>
<evidence type="ECO:0000313" key="2">
    <source>
        <dbReference type="Proteomes" id="UP000199227"/>
    </source>
</evidence>
<gene>
    <name evidence="1" type="ORF">SAMN05216234_10467</name>
</gene>
<proteinExistence type="predicted"/>
<organism evidence="1 2">
    <name type="scientific">Hydrogenimonas thermophila</name>
    <dbReference type="NCBI Taxonomy" id="223786"/>
    <lineage>
        <taxon>Bacteria</taxon>
        <taxon>Pseudomonadati</taxon>
        <taxon>Campylobacterota</taxon>
        <taxon>Epsilonproteobacteria</taxon>
        <taxon>Campylobacterales</taxon>
        <taxon>Hydrogenimonadaceae</taxon>
        <taxon>Hydrogenimonas</taxon>
    </lineage>
</organism>